<protein>
    <submittedName>
        <fullName evidence="1">Uncharacterized protein</fullName>
    </submittedName>
</protein>
<dbReference type="AlphaFoldDB" id="A0A1M6PMW9"/>
<dbReference type="EMBL" id="FRAW01000001">
    <property type="protein sequence ID" value="SHK09240.1"/>
    <property type="molecule type" value="Genomic_DNA"/>
</dbReference>
<dbReference type="Proteomes" id="UP000184275">
    <property type="component" value="Unassembled WGS sequence"/>
</dbReference>
<name>A0A1M6PMW9_9BACT</name>
<gene>
    <name evidence="1" type="ORF">SAMN05720469_10143</name>
</gene>
<sequence length="115" mass="11847">MKLQEAYAAERNAAGGWTIIGYTAPTSNNFTYSGSGITAGATVELTSLNGTLGWQAENTVALNDCSTGNCKWQVQLANGTKGGQISYSTCLSTDAKPLTANFEAIGASATPCSLK</sequence>
<reference evidence="2" key="1">
    <citation type="submission" date="2016-11" db="EMBL/GenBank/DDBJ databases">
        <authorList>
            <person name="Varghese N."/>
            <person name="Submissions S."/>
        </authorList>
    </citation>
    <scope>NUCLEOTIDE SEQUENCE [LARGE SCALE GENOMIC DNA]</scope>
    <source>
        <strain evidence="2">UWOS</strain>
    </source>
</reference>
<evidence type="ECO:0000313" key="2">
    <source>
        <dbReference type="Proteomes" id="UP000184275"/>
    </source>
</evidence>
<organism evidence="1 2">
    <name type="scientific">Fibrobacter intestinalis</name>
    <dbReference type="NCBI Taxonomy" id="28122"/>
    <lineage>
        <taxon>Bacteria</taxon>
        <taxon>Pseudomonadati</taxon>
        <taxon>Fibrobacterota</taxon>
        <taxon>Fibrobacteria</taxon>
        <taxon>Fibrobacterales</taxon>
        <taxon>Fibrobacteraceae</taxon>
        <taxon>Fibrobacter</taxon>
    </lineage>
</organism>
<keyword evidence="2" id="KW-1185">Reference proteome</keyword>
<proteinExistence type="predicted"/>
<evidence type="ECO:0000313" key="1">
    <source>
        <dbReference type="EMBL" id="SHK09240.1"/>
    </source>
</evidence>
<accession>A0A1M6PMW9</accession>